<organism evidence="2 3">
    <name type="scientific">Shiella aurantiaca</name>
    <dbReference type="NCBI Taxonomy" id="3058365"/>
    <lineage>
        <taxon>Bacteria</taxon>
        <taxon>Pseudomonadati</taxon>
        <taxon>Bacteroidota</taxon>
        <taxon>Cytophagia</taxon>
        <taxon>Cytophagales</taxon>
        <taxon>Shiellaceae</taxon>
        <taxon>Shiella</taxon>
    </lineage>
</organism>
<sequence>MKLVAILMVFFVQTAYGQIVNSVSPNRTGIYYYSVDSLIQKIDKKKAIERILIKADWSVIKDFPDTIRGIGIRKLDNAKDFKSRRLGDNEVLFKVNGLTIIRDEIKLSIVALERKNKETTYFADGVYVFCFKYLPETKTYTLTEIKSGIVL</sequence>
<keyword evidence="3" id="KW-1185">Reference proteome</keyword>
<evidence type="ECO:0000313" key="3">
    <source>
        <dbReference type="Proteomes" id="UP001168552"/>
    </source>
</evidence>
<evidence type="ECO:0000256" key="1">
    <source>
        <dbReference type="SAM" id="SignalP"/>
    </source>
</evidence>
<reference evidence="2" key="1">
    <citation type="submission" date="2023-06" db="EMBL/GenBank/DDBJ databases">
        <title>Cytophagales bacterium Strain LB-30, isolated from soil.</title>
        <authorList>
            <person name="Liu B."/>
        </authorList>
    </citation>
    <scope>NUCLEOTIDE SEQUENCE</scope>
    <source>
        <strain evidence="2">LB-30</strain>
    </source>
</reference>
<keyword evidence="1" id="KW-0732">Signal</keyword>
<comment type="caution">
    <text evidence="2">The sequence shown here is derived from an EMBL/GenBank/DDBJ whole genome shotgun (WGS) entry which is preliminary data.</text>
</comment>
<dbReference type="RefSeq" id="WP_320005126.1">
    <property type="nucleotide sequence ID" value="NZ_JAUHJS010000007.1"/>
</dbReference>
<feature type="chain" id="PRO_5045723240" evidence="1">
    <location>
        <begin position="18"/>
        <end position="151"/>
    </location>
</feature>
<name>A0ABT8F7W8_9BACT</name>
<accession>A0ABT8F7W8</accession>
<feature type="signal peptide" evidence="1">
    <location>
        <begin position="1"/>
        <end position="17"/>
    </location>
</feature>
<dbReference type="Proteomes" id="UP001168552">
    <property type="component" value="Unassembled WGS sequence"/>
</dbReference>
<proteinExistence type="predicted"/>
<protein>
    <submittedName>
        <fullName evidence="2">Uncharacterized protein</fullName>
    </submittedName>
</protein>
<gene>
    <name evidence="2" type="ORF">QWY31_13850</name>
</gene>
<dbReference type="EMBL" id="JAUHJS010000007">
    <property type="protein sequence ID" value="MDN4166588.1"/>
    <property type="molecule type" value="Genomic_DNA"/>
</dbReference>
<evidence type="ECO:0000313" key="2">
    <source>
        <dbReference type="EMBL" id="MDN4166588.1"/>
    </source>
</evidence>